<evidence type="ECO:0000256" key="10">
    <source>
        <dbReference type="SAM" id="MobiDB-lite"/>
    </source>
</evidence>
<evidence type="ECO:0000256" key="7">
    <source>
        <dbReference type="PIRSR" id="PIRSR618044-1"/>
    </source>
</evidence>
<feature type="domain" description="Peptidase S11 D-alanyl-D-alanine carboxypeptidase A N-terminal" evidence="12">
    <location>
        <begin position="24"/>
        <end position="247"/>
    </location>
</feature>
<dbReference type="Pfam" id="PF00768">
    <property type="entry name" value="Peptidase_S11"/>
    <property type="match status" value="1"/>
</dbReference>
<dbReference type="GO" id="GO:0009252">
    <property type="term" value="P:peptidoglycan biosynthetic process"/>
    <property type="evidence" value="ECO:0007669"/>
    <property type="project" value="UniProtKB-KW"/>
</dbReference>
<dbReference type="EMBL" id="LDPZ01000002">
    <property type="protein sequence ID" value="KTQ98570.1"/>
    <property type="molecule type" value="Genomic_DNA"/>
</dbReference>
<proteinExistence type="inferred from homology"/>
<keyword evidence="13" id="KW-0121">Carboxypeptidase</keyword>
<comment type="similarity">
    <text evidence="1 9">Belongs to the peptidase S11 family.</text>
</comment>
<gene>
    <name evidence="13" type="ORF">NS226_00720</name>
</gene>
<evidence type="ECO:0000313" key="13">
    <source>
        <dbReference type="EMBL" id="KTQ98570.1"/>
    </source>
</evidence>
<reference evidence="13 14" key="1">
    <citation type="journal article" date="2016" name="Front. Microbiol.">
        <title>Genomic Resource of Rice Seed Associated Bacteria.</title>
        <authorList>
            <person name="Midha S."/>
            <person name="Bansal K."/>
            <person name="Sharma S."/>
            <person name="Kumar N."/>
            <person name="Patil P.P."/>
            <person name="Chaudhry V."/>
            <person name="Patil P.B."/>
        </authorList>
    </citation>
    <scope>NUCLEOTIDE SEQUENCE [LARGE SCALE GENOMIC DNA]</scope>
    <source>
        <strain evidence="13 14">NS226</strain>
    </source>
</reference>
<dbReference type="PANTHER" id="PTHR21581">
    <property type="entry name" value="D-ALANYL-D-ALANINE CARBOXYPEPTIDASE"/>
    <property type="match status" value="1"/>
</dbReference>
<dbReference type="InterPro" id="IPR001967">
    <property type="entry name" value="Peptidase_S11_N"/>
</dbReference>
<dbReference type="PRINTS" id="PR00725">
    <property type="entry name" value="DADACBPTASE1"/>
</dbReference>
<dbReference type="GO" id="GO:0009002">
    <property type="term" value="F:serine-type D-Ala-D-Ala carboxypeptidase activity"/>
    <property type="evidence" value="ECO:0007669"/>
    <property type="project" value="InterPro"/>
</dbReference>
<keyword evidence="5" id="KW-0573">Peptidoglycan synthesis</keyword>
<keyword evidence="4" id="KW-0133">Cell shape</keyword>
<feature type="region of interest" description="Disordered" evidence="10">
    <location>
        <begin position="295"/>
        <end position="324"/>
    </location>
</feature>
<keyword evidence="13" id="KW-0645">Protease</keyword>
<sequence>MRAKAQLRSFVLAALMAAAPLAGAAEAANSIAIDVATGKVLSQSNATQRWYPASTTKLMTAYVALKALEEGTVQLDTPIVMTRDAARQAPSKMGFPPGSVMRLDTALRMMLVKSANDVAYAIAQSLGGGSAEVFVGAMNRAAADLGMQDTHFINPNGLPGDGQYSSAKDLGILGVAIRRQFPAFTDYFSTEAISSGQALIKNGNGLLGRYKGADGMKTGYICASGFNLVASATRDNRTIVAVVVGAEGPIVRERLAAEVIENGFNTNPRSIRETVEDLPHSDGPPADISAAVCSAAGRTQRANERESEETRTETFGSPYMTEMTRPPATVPVALGGAAAGRGFDAGISMIAAYGIPIPTPRPTQASEAAGTDETRALDARRAEARPGADILGDRVTAERTR</sequence>
<dbReference type="STRING" id="401562.NS365_09735"/>
<dbReference type="SUPFAM" id="SSF56601">
    <property type="entry name" value="beta-lactamase/transpeptidase-like"/>
    <property type="match status" value="1"/>
</dbReference>
<dbReference type="Gene3D" id="3.40.710.10">
    <property type="entry name" value="DD-peptidase/beta-lactamase superfamily"/>
    <property type="match status" value="1"/>
</dbReference>
<dbReference type="PATRIC" id="fig|401562.3.peg.1378"/>
<dbReference type="GO" id="GO:0006508">
    <property type="term" value="P:proteolysis"/>
    <property type="evidence" value="ECO:0007669"/>
    <property type="project" value="InterPro"/>
</dbReference>
<dbReference type="RefSeq" id="WP_058633353.1">
    <property type="nucleotide sequence ID" value="NZ_LDPZ01000002.1"/>
</dbReference>
<feature type="active site" evidence="7">
    <location>
        <position position="114"/>
    </location>
</feature>
<dbReference type="GO" id="GO:0008360">
    <property type="term" value="P:regulation of cell shape"/>
    <property type="evidence" value="ECO:0007669"/>
    <property type="project" value="UniProtKB-KW"/>
</dbReference>
<evidence type="ECO:0000256" key="8">
    <source>
        <dbReference type="PIRSR" id="PIRSR618044-2"/>
    </source>
</evidence>
<feature type="signal peptide" evidence="11">
    <location>
        <begin position="1"/>
        <end position="24"/>
    </location>
</feature>
<dbReference type="InterPro" id="IPR018044">
    <property type="entry name" value="Peptidase_S11"/>
</dbReference>
<evidence type="ECO:0000256" key="4">
    <source>
        <dbReference type="ARBA" id="ARBA00022960"/>
    </source>
</evidence>
<dbReference type="AlphaFoldDB" id="A0A175RE45"/>
<feature type="chain" id="PRO_5008041897" evidence="11">
    <location>
        <begin position="25"/>
        <end position="401"/>
    </location>
</feature>
<evidence type="ECO:0000256" key="2">
    <source>
        <dbReference type="ARBA" id="ARBA00022729"/>
    </source>
</evidence>
<evidence type="ECO:0000256" key="11">
    <source>
        <dbReference type="SAM" id="SignalP"/>
    </source>
</evidence>
<protein>
    <submittedName>
        <fullName evidence="13">D-alanyl-D-alanine carboxypeptidase</fullName>
    </submittedName>
</protein>
<feature type="region of interest" description="Disordered" evidence="10">
    <location>
        <begin position="361"/>
        <end position="401"/>
    </location>
</feature>
<feature type="compositionally biased region" description="Basic and acidic residues" evidence="10">
    <location>
        <begin position="372"/>
        <end position="401"/>
    </location>
</feature>
<keyword evidence="6" id="KW-0961">Cell wall biogenesis/degradation</keyword>
<evidence type="ECO:0000256" key="3">
    <source>
        <dbReference type="ARBA" id="ARBA00022801"/>
    </source>
</evidence>
<feature type="active site" description="Acyl-ester intermediate" evidence="7">
    <location>
        <position position="54"/>
    </location>
</feature>
<dbReference type="InterPro" id="IPR012338">
    <property type="entry name" value="Beta-lactam/transpept-like"/>
</dbReference>
<evidence type="ECO:0000256" key="5">
    <source>
        <dbReference type="ARBA" id="ARBA00022984"/>
    </source>
</evidence>
<keyword evidence="2 11" id="KW-0732">Signal</keyword>
<name>A0A175RE45_9HYPH</name>
<keyword evidence="3" id="KW-0378">Hydrolase</keyword>
<comment type="caution">
    <text evidence="13">The sequence shown here is derived from an EMBL/GenBank/DDBJ whole genome shotgun (WGS) entry which is preliminary data.</text>
</comment>
<feature type="active site" description="Proton acceptor" evidence="7">
    <location>
        <position position="57"/>
    </location>
</feature>
<organism evidence="13 14">
    <name type="scientific">Aureimonas ureilytica</name>
    <dbReference type="NCBI Taxonomy" id="401562"/>
    <lineage>
        <taxon>Bacteria</taxon>
        <taxon>Pseudomonadati</taxon>
        <taxon>Pseudomonadota</taxon>
        <taxon>Alphaproteobacteria</taxon>
        <taxon>Hyphomicrobiales</taxon>
        <taxon>Aurantimonadaceae</taxon>
        <taxon>Aureimonas</taxon>
    </lineage>
</organism>
<dbReference type="PANTHER" id="PTHR21581:SF6">
    <property type="entry name" value="TRAFFICKING PROTEIN PARTICLE COMPLEX SUBUNIT 12"/>
    <property type="match status" value="1"/>
</dbReference>
<dbReference type="GO" id="GO:0071555">
    <property type="term" value="P:cell wall organization"/>
    <property type="evidence" value="ECO:0007669"/>
    <property type="project" value="UniProtKB-KW"/>
</dbReference>
<feature type="compositionally biased region" description="Basic and acidic residues" evidence="10">
    <location>
        <begin position="301"/>
        <end position="312"/>
    </location>
</feature>
<evidence type="ECO:0000256" key="9">
    <source>
        <dbReference type="RuleBase" id="RU004016"/>
    </source>
</evidence>
<evidence type="ECO:0000313" key="14">
    <source>
        <dbReference type="Proteomes" id="UP000078272"/>
    </source>
</evidence>
<dbReference type="OrthoDB" id="7912889at2"/>
<dbReference type="Proteomes" id="UP000078272">
    <property type="component" value="Unassembled WGS sequence"/>
</dbReference>
<evidence type="ECO:0000259" key="12">
    <source>
        <dbReference type="Pfam" id="PF00768"/>
    </source>
</evidence>
<accession>A0A175RE45</accession>
<evidence type="ECO:0000256" key="1">
    <source>
        <dbReference type="ARBA" id="ARBA00007164"/>
    </source>
</evidence>
<evidence type="ECO:0000256" key="6">
    <source>
        <dbReference type="ARBA" id="ARBA00023316"/>
    </source>
</evidence>
<feature type="binding site" evidence="8">
    <location>
        <position position="217"/>
    </location>
    <ligand>
        <name>substrate</name>
    </ligand>
</feature>